<reference evidence="2" key="2">
    <citation type="submission" date="2019-06" db="EMBL/GenBank/DDBJ databases">
        <title>Genomics analysis of Aphanomyces spp. identifies a new class of oomycete effector associated with host adaptation.</title>
        <authorList>
            <person name="Gaulin E."/>
        </authorList>
    </citation>
    <scope>NUCLEOTIDE SEQUENCE</scope>
    <source>
        <strain evidence="2">CBS 578.67</strain>
    </source>
</reference>
<dbReference type="InterPro" id="IPR028790">
    <property type="entry name" value="MKKS"/>
</dbReference>
<feature type="compositionally biased region" description="Low complexity" evidence="1">
    <location>
        <begin position="972"/>
        <end position="982"/>
    </location>
</feature>
<dbReference type="GO" id="GO:0060271">
    <property type="term" value="P:cilium assembly"/>
    <property type="evidence" value="ECO:0007669"/>
    <property type="project" value="InterPro"/>
</dbReference>
<dbReference type="PANTHER" id="PTHR46787:SF1">
    <property type="entry name" value="MOLECULAR CHAPERONE MKKS"/>
    <property type="match status" value="1"/>
</dbReference>
<dbReference type="PANTHER" id="PTHR46787">
    <property type="entry name" value="SYNDROMES PUTATIVE CHAPERONIN-RELATED"/>
    <property type="match status" value="1"/>
</dbReference>
<evidence type="ECO:0000313" key="3">
    <source>
        <dbReference type="EMBL" id="VFT86663.1"/>
    </source>
</evidence>
<name>A0A485KP67_9STRA</name>
<dbReference type="InterPro" id="IPR027413">
    <property type="entry name" value="GROEL-like_equatorial_sf"/>
</dbReference>
<dbReference type="GO" id="GO:0005524">
    <property type="term" value="F:ATP binding"/>
    <property type="evidence" value="ECO:0007669"/>
    <property type="project" value="InterPro"/>
</dbReference>
<feature type="compositionally biased region" description="Low complexity" evidence="1">
    <location>
        <begin position="890"/>
        <end position="903"/>
    </location>
</feature>
<dbReference type="OrthoDB" id="528704at2759"/>
<dbReference type="GO" id="GO:0051131">
    <property type="term" value="P:chaperone-mediated protein complex assembly"/>
    <property type="evidence" value="ECO:0007669"/>
    <property type="project" value="TreeGrafter"/>
</dbReference>
<dbReference type="EMBL" id="VJMH01005163">
    <property type="protein sequence ID" value="KAF0699662.1"/>
    <property type="molecule type" value="Genomic_DNA"/>
</dbReference>
<dbReference type="Proteomes" id="UP000332933">
    <property type="component" value="Unassembled WGS sequence"/>
</dbReference>
<feature type="region of interest" description="Disordered" evidence="1">
    <location>
        <begin position="1018"/>
        <end position="1042"/>
    </location>
</feature>
<dbReference type="GO" id="GO:0051082">
    <property type="term" value="F:unfolded protein binding"/>
    <property type="evidence" value="ECO:0007669"/>
    <property type="project" value="InterPro"/>
</dbReference>
<feature type="region of interest" description="Disordered" evidence="1">
    <location>
        <begin position="525"/>
        <end position="550"/>
    </location>
</feature>
<keyword evidence="4" id="KW-1185">Reference proteome</keyword>
<dbReference type="Gene3D" id="3.50.7.10">
    <property type="entry name" value="GroEL"/>
    <property type="match status" value="1"/>
</dbReference>
<dbReference type="Pfam" id="PF00118">
    <property type="entry name" value="Cpn60_TCP1"/>
    <property type="match status" value="1"/>
</dbReference>
<gene>
    <name evidence="3" type="primary">Aste57867_9784</name>
    <name evidence="2" type="ORF">As57867_009745</name>
    <name evidence="3" type="ORF">ASTE57867_9784</name>
</gene>
<feature type="compositionally biased region" description="Basic and acidic residues" evidence="1">
    <location>
        <begin position="679"/>
        <end position="690"/>
    </location>
</feature>
<dbReference type="GO" id="GO:0005634">
    <property type="term" value="C:nucleus"/>
    <property type="evidence" value="ECO:0007669"/>
    <property type="project" value="TreeGrafter"/>
</dbReference>
<reference evidence="3 4" key="1">
    <citation type="submission" date="2019-03" db="EMBL/GenBank/DDBJ databases">
        <authorList>
            <person name="Gaulin E."/>
            <person name="Dumas B."/>
        </authorList>
    </citation>
    <scope>NUCLEOTIDE SEQUENCE [LARGE SCALE GENOMIC DNA]</scope>
    <source>
        <strain evidence="3">CBS 568.67</strain>
    </source>
</reference>
<protein>
    <submittedName>
        <fullName evidence="3">Aste57867_9784 protein</fullName>
    </submittedName>
</protein>
<feature type="region of interest" description="Disordered" evidence="1">
    <location>
        <begin position="750"/>
        <end position="918"/>
    </location>
</feature>
<proteinExistence type="predicted"/>
<dbReference type="GO" id="GO:0032502">
    <property type="term" value="P:developmental process"/>
    <property type="evidence" value="ECO:0007669"/>
    <property type="project" value="TreeGrafter"/>
</dbReference>
<sequence length="1042" mass="113832">MYSVLMRSFSHQVQRGSSSGPSAHFPVDHLRHLTHSLDSSVGTLVLQFVQSHMKQFHDGGLFCVMLSTRLLLDIVLGDRYSDIPKPMLLSGTTPRWPHVSNSLPGLHVALDWSLESIASLEETIDLHDSASMDAVLRGILAPKRVANVAPRVYALLTDVFLTHLPSLLQHPTTPPLVRHVHVPGVGASSKVLHHTVYVPGHVVRTHAPLQQLRVALFNVTLRPTDAPPKDLEITIQLDYGMLPPSSTTKSSLAEDATMAAWRAAADRLYACGVDLVLSQKKIPPTLATYLLAHRIASMERLSILHMDAVQAVSGAAVMSDWAAANVSVDQLGVLDSVEELTVGKSAFVAMVGSKKPSTAAVAARRRPVSTLCLACCGDSMAYEELQHVIQASMHELTTLVLDPSVLRGAGATERQLVKELRGRATGLMALDKQDARECRQLRRVVEGFVDALEARRRHEEKRADDGRHARFDACAHGSGDRALVVVGAVTAPPFHSWTQNRMGQSTTSFRRAIPTERSFAADIGKAKAMTDAKRKGGDESGDEGRGKENEETLALDHEVLQVGEIIAYYSTVFVAGDPRGRRESKVLRIRSDIMNDYPVHLESQDTISRNAMVKRIKDADGDDVKAPGGGWRKVYTYELIPGKIRGESASAVLKAAMKNVVRDAYAAVYGTSNVIDTKKDTEKNREDRGKMYKPKKSSAKSKSSSTQSISISKFFTKLSATSSHTPTLASTPDSKRIVEEDSDDDVFELKSSAAKPSVRLPSPKKEPTKPSKTLKSTARLSASTFVSPTKATSTSQPHRKLTHDGSPPTRSSSLGRRRPRSPPPPRKDDLDAFLDAENQSKSRPSKTELVETKYLRKNACDKSAARRRMDASPPRKSKTQSPPRPPPPSSASATSQRSNASSSGAADEADLDAFIEEENAQMRKKQRLDYDTFLSNFHNPVPARVATTKPSAPPPPKRLGMGLLSKSKKASPTKTKSPSKSALVSSFVVARSQEEDFYETKACPKALWHARRASFKEETKMKQTTMADQWSIPKKSTAAGLK</sequence>
<dbReference type="GO" id="GO:0005737">
    <property type="term" value="C:cytoplasm"/>
    <property type="evidence" value="ECO:0007669"/>
    <property type="project" value="TreeGrafter"/>
</dbReference>
<evidence type="ECO:0000313" key="2">
    <source>
        <dbReference type="EMBL" id="KAF0699662.1"/>
    </source>
</evidence>
<accession>A0A485KP67</accession>
<organism evidence="3 4">
    <name type="scientific">Aphanomyces stellatus</name>
    <dbReference type="NCBI Taxonomy" id="120398"/>
    <lineage>
        <taxon>Eukaryota</taxon>
        <taxon>Sar</taxon>
        <taxon>Stramenopiles</taxon>
        <taxon>Oomycota</taxon>
        <taxon>Saprolegniomycetes</taxon>
        <taxon>Saprolegniales</taxon>
        <taxon>Verrucalvaceae</taxon>
        <taxon>Aphanomyces</taxon>
    </lineage>
</organism>
<feature type="compositionally biased region" description="Acidic residues" evidence="1">
    <location>
        <begin position="907"/>
        <end position="918"/>
    </location>
</feature>
<dbReference type="Gene3D" id="1.10.560.10">
    <property type="entry name" value="GroEL-like equatorial domain"/>
    <property type="match status" value="1"/>
</dbReference>
<dbReference type="SUPFAM" id="SSF52029">
    <property type="entry name" value="GroEL apical domain-like"/>
    <property type="match status" value="1"/>
</dbReference>
<feature type="region of interest" description="Disordered" evidence="1">
    <location>
        <begin position="679"/>
        <end position="704"/>
    </location>
</feature>
<evidence type="ECO:0000313" key="4">
    <source>
        <dbReference type="Proteomes" id="UP000332933"/>
    </source>
</evidence>
<evidence type="ECO:0000256" key="1">
    <source>
        <dbReference type="SAM" id="MobiDB-lite"/>
    </source>
</evidence>
<dbReference type="InterPro" id="IPR027409">
    <property type="entry name" value="GroEL-like_apical_dom_sf"/>
</dbReference>
<feature type="compositionally biased region" description="Basic and acidic residues" evidence="1">
    <location>
        <begin position="845"/>
        <end position="870"/>
    </location>
</feature>
<feature type="compositionally biased region" description="Polar residues" evidence="1">
    <location>
        <begin position="778"/>
        <end position="796"/>
    </location>
</feature>
<dbReference type="InterPro" id="IPR027410">
    <property type="entry name" value="TCP-1-like_intermed_sf"/>
</dbReference>
<dbReference type="InterPro" id="IPR002423">
    <property type="entry name" value="Cpn60/GroEL/TCP-1"/>
</dbReference>
<dbReference type="Gene3D" id="3.30.260.10">
    <property type="entry name" value="TCP-1-like chaperonin intermediate domain"/>
    <property type="match status" value="1"/>
</dbReference>
<feature type="region of interest" description="Disordered" evidence="1">
    <location>
        <begin position="942"/>
        <end position="984"/>
    </location>
</feature>
<dbReference type="AlphaFoldDB" id="A0A485KP67"/>
<dbReference type="GO" id="GO:0006457">
    <property type="term" value="P:protein folding"/>
    <property type="evidence" value="ECO:0007669"/>
    <property type="project" value="InterPro"/>
</dbReference>
<dbReference type="EMBL" id="CAADRA010005184">
    <property type="protein sequence ID" value="VFT86663.1"/>
    <property type="molecule type" value="Genomic_DNA"/>
</dbReference>